<gene>
    <name evidence="1" type="ORF">AAGW17_02490</name>
</gene>
<proteinExistence type="predicted"/>
<dbReference type="AlphaFoldDB" id="A0AAU7BZA3"/>
<protein>
    <submittedName>
        <fullName evidence="1">Uncharacterized protein</fullName>
    </submittedName>
</protein>
<name>A0AAU7BZA3_9RICK</name>
<reference evidence="1" key="1">
    <citation type="submission" date="2024-05" db="EMBL/GenBank/DDBJ databases">
        <title>Characterization of a novel Rickettsia species. (Rickettsia oklahomia sp. nov.) from Amblyomma americanum ticks.</title>
        <authorList>
            <person name="Korla P.K."/>
            <person name="Karounos M."/>
            <person name="Wilson J.M."/>
            <person name="Little S.E."/>
            <person name="Qurollo B.A."/>
        </authorList>
    </citation>
    <scope>NUCLEOTIDE SEQUENCE</scope>
    <source>
        <strain evidence="1">Oklahoma-10</strain>
    </source>
</reference>
<dbReference type="RefSeq" id="WP_347939351.1">
    <property type="nucleotide sequence ID" value="NZ_CP157197.1"/>
</dbReference>
<dbReference type="EMBL" id="CP157197">
    <property type="protein sequence ID" value="XBG66726.1"/>
    <property type="molecule type" value="Genomic_DNA"/>
</dbReference>
<sequence length="125" mass="14311">MIIYKLVTACQHSFQHFPKEIKITLVKIKTHFSWKKEEKGTFTVSNSIEDIKALNVNTDESKTAKITRGDLEKSCKLYEEKLVILAQKLSSAVPINNDDYNPQTEYYPLIGEDGVITKYIPTTEL</sequence>
<dbReference type="KEGG" id="rof:AAGW17_02490"/>
<accession>A0AAU7BZA3</accession>
<evidence type="ECO:0000313" key="1">
    <source>
        <dbReference type="EMBL" id="XBG66726.1"/>
    </source>
</evidence>
<organism evidence="1">
    <name type="scientific">Rickettsia oklahomensis</name>
    <dbReference type="NCBI Taxonomy" id="3141789"/>
    <lineage>
        <taxon>Bacteria</taxon>
        <taxon>Pseudomonadati</taxon>
        <taxon>Pseudomonadota</taxon>
        <taxon>Alphaproteobacteria</taxon>
        <taxon>Rickettsiales</taxon>
        <taxon>Rickettsiaceae</taxon>
        <taxon>Rickettsieae</taxon>
        <taxon>Rickettsia</taxon>
        <taxon>belli group</taxon>
    </lineage>
</organism>